<comment type="caution">
    <text evidence="2">The sequence shown here is derived from an EMBL/GenBank/DDBJ whole genome shotgun (WGS) entry which is preliminary data.</text>
</comment>
<evidence type="ECO:0000256" key="1">
    <source>
        <dbReference type="SAM" id="Phobius"/>
    </source>
</evidence>
<evidence type="ECO:0000313" key="3">
    <source>
        <dbReference type="Proteomes" id="UP001290455"/>
    </source>
</evidence>
<keyword evidence="1" id="KW-0472">Membrane</keyword>
<keyword evidence="3" id="KW-1185">Reference proteome</keyword>
<sequence>MYHAAYLFLAAILAGFALIVVTTISGTPAFVSSIAAFLTVLGAIAIIVFALAILFIAIKVLLNKGWR</sequence>
<evidence type="ECO:0000313" key="2">
    <source>
        <dbReference type="EMBL" id="MDZ5472981.1"/>
    </source>
</evidence>
<keyword evidence="1" id="KW-0812">Transmembrane</keyword>
<feature type="transmembrane region" description="Helical" evidence="1">
    <location>
        <begin position="36"/>
        <end position="62"/>
    </location>
</feature>
<name>A0ABU5J0T9_9BACI</name>
<gene>
    <name evidence="2" type="ORF">SM124_14785</name>
</gene>
<organism evidence="2 3">
    <name type="scientific">Robertmurraya mangrovi</name>
    <dbReference type="NCBI Taxonomy" id="3098077"/>
    <lineage>
        <taxon>Bacteria</taxon>
        <taxon>Bacillati</taxon>
        <taxon>Bacillota</taxon>
        <taxon>Bacilli</taxon>
        <taxon>Bacillales</taxon>
        <taxon>Bacillaceae</taxon>
        <taxon>Robertmurraya</taxon>
    </lineage>
</organism>
<protein>
    <submittedName>
        <fullName evidence="2">Uncharacterized protein</fullName>
    </submittedName>
</protein>
<dbReference type="EMBL" id="JAXOFX010000010">
    <property type="protein sequence ID" value="MDZ5472981.1"/>
    <property type="molecule type" value="Genomic_DNA"/>
</dbReference>
<dbReference type="Proteomes" id="UP001290455">
    <property type="component" value="Unassembled WGS sequence"/>
</dbReference>
<reference evidence="2 3" key="1">
    <citation type="submission" date="2023-11" db="EMBL/GenBank/DDBJ databases">
        <title>Bacillus jintuensis, isolated from a mudflat on the Beibu Gulf coast.</title>
        <authorList>
            <person name="Li M."/>
        </authorList>
    </citation>
    <scope>NUCLEOTIDE SEQUENCE [LARGE SCALE GENOMIC DNA]</scope>
    <source>
        <strain evidence="2 3">31A1R</strain>
    </source>
</reference>
<accession>A0ABU5J0T9</accession>
<dbReference type="RefSeq" id="WP_322447283.1">
    <property type="nucleotide sequence ID" value="NZ_JAXOFX010000010.1"/>
</dbReference>
<proteinExistence type="predicted"/>
<keyword evidence="1" id="KW-1133">Transmembrane helix</keyword>